<keyword evidence="4" id="KW-0460">Magnesium</keyword>
<name>I0V444_9PSEU</name>
<keyword evidence="3" id="KW-0378">Hydrolase</keyword>
<dbReference type="Proteomes" id="UP000004691">
    <property type="component" value="Unassembled WGS sequence"/>
</dbReference>
<evidence type="ECO:0000256" key="2">
    <source>
        <dbReference type="ARBA" id="ARBA00022723"/>
    </source>
</evidence>
<keyword evidence="1" id="KW-0540">Nuclease</keyword>
<keyword evidence="2" id="KW-0479">Metal-binding</keyword>
<reference evidence="6 7" key="1">
    <citation type="submission" date="2012-01" db="EMBL/GenBank/DDBJ databases">
        <title>Improved High-Quality Draft sequence of Saccharomonospora xinjiangensis XJ-54.</title>
        <authorList>
            <consortium name="US DOE Joint Genome Institute"/>
            <person name="Lucas S."/>
            <person name="Han J."/>
            <person name="Lapidus A."/>
            <person name="Cheng J.-F."/>
            <person name="Goodwin L."/>
            <person name="Pitluck S."/>
            <person name="Peters L."/>
            <person name="Mikhailova N."/>
            <person name="Teshima H."/>
            <person name="Detter J.C."/>
            <person name="Han C."/>
            <person name="Tapia R."/>
            <person name="Land M."/>
            <person name="Hauser L."/>
            <person name="Kyrpides N."/>
            <person name="Ivanova N."/>
            <person name="Pagani I."/>
            <person name="Brambilla E.-M."/>
            <person name="Klenk H.-P."/>
            <person name="Woyke T."/>
        </authorList>
    </citation>
    <scope>NUCLEOTIDE SEQUENCE [LARGE SCALE GENOMIC DNA]</scope>
    <source>
        <strain evidence="6 7">XJ-54</strain>
    </source>
</reference>
<dbReference type="STRING" id="882086.SacxiDRAFT_2677"/>
<dbReference type="Pfam" id="PF01850">
    <property type="entry name" value="PIN"/>
    <property type="match status" value="1"/>
</dbReference>
<evidence type="ECO:0000256" key="1">
    <source>
        <dbReference type="ARBA" id="ARBA00022722"/>
    </source>
</evidence>
<dbReference type="GO" id="GO:0016787">
    <property type="term" value="F:hydrolase activity"/>
    <property type="evidence" value="ECO:0007669"/>
    <property type="project" value="UniProtKB-KW"/>
</dbReference>
<dbReference type="AlphaFoldDB" id="I0V444"/>
<dbReference type="GO" id="GO:0004518">
    <property type="term" value="F:nuclease activity"/>
    <property type="evidence" value="ECO:0007669"/>
    <property type="project" value="UniProtKB-KW"/>
</dbReference>
<dbReference type="InterPro" id="IPR044153">
    <property type="entry name" value="PIN_Pae0151-like"/>
</dbReference>
<evidence type="ECO:0000313" key="6">
    <source>
        <dbReference type="EMBL" id="EID54897.1"/>
    </source>
</evidence>
<gene>
    <name evidence="6" type="ORF">SacxiDRAFT_2677</name>
</gene>
<evidence type="ECO:0000313" key="7">
    <source>
        <dbReference type="Proteomes" id="UP000004691"/>
    </source>
</evidence>
<dbReference type="HOGENOM" id="CLU_121774_0_0_11"/>
<dbReference type="InterPro" id="IPR002716">
    <property type="entry name" value="PIN_dom"/>
</dbReference>
<organism evidence="6 7">
    <name type="scientific">Saccharomonospora xinjiangensis XJ-54</name>
    <dbReference type="NCBI Taxonomy" id="882086"/>
    <lineage>
        <taxon>Bacteria</taxon>
        <taxon>Bacillati</taxon>
        <taxon>Actinomycetota</taxon>
        <taxon>Actinomycetes</taxon>
        <taxon>Pseudonocardiales</taxon>
        <taxon>Pseudonocardiaceae</taxon>
        <taxon>Saccharomonospora</taxon>
    </lineage>
</organism>
<feature type="domain" description="PIN" evidence="5">
    <location>
        <begin position="3"/>
        <end position="120"/>
    </location>
</feature>
<dbReference type="GO" id="GO:0046872">
    <property type="term" value="F:metal ion binding"/>
    <property type="evidence" value="ECO:0007669"/>
    <property type="project" value="UniProtKB-KW"/>
</dbReference>
<dbReference type="SUPFAM" id="SSF88723">
    <property type="entry name" value="PIN domain-like"/>
    <property type="match status" value="1"/>
</dbReference>
<dbReference type="OrthoDB" id="4377304at2"/>
<dbReference type="PANTHER" id="PTHR35901:SF1">
    <property type="entry name" value="EXONUCLEASE VAPC9"/>
    <property type="match status" value="1"/>
</dbReference>
<sequence>MLVIDASALVDILTAAPESIPALAKRVQNAEWMMAPELIDYEVLNVLRKMVSRGMIGADFAGVCRLTLHDLRLERYSLTDSMADRVWELRHNASAYDAAYLALAETREVPLITSERRLAEGLRRLARTSIESYAAD</sequence>
<protein>
    <submittedName>
        <fullName evidence="6">Putative nucleic acid-binding protein</fullName>
    </submittedName>
</protein>
<evidence type="ECO:0000256" key="4">
    <source>
        <dbReference type="ARBA" id="ARBA00022842"/>
    </source>
</evidence>
<dbReference type="InterPro" id="IPR029060">
    <property type="entry name" value="PIN-like_dom_sf"/>
</dbReference>
<dbReference type="Gene3D" id="3.40.50.1010">
    <property type="entry name" value="5'-nuclease"/>
    <property type="match status" value="1"/>
</dbReference>
<dbReference type="RefSeq" id="WP_006239043.1">
    <property type="nucleotide sequence ID" value="NZ_JH636049.1"/>
</dbReference>
<dbReference type="EMBL" id="JH636049">
    <property type="protein sequence ID" value="EID54897.1"/>
    <property type="molecule type" value="Genomic_DNA"/>
</dbReference>
<dbReference type="eggNOG" id="COG4113">
    <property type="taxonomic scope" value="Bacteria"/>
</dbReference>
<keyword evidence="7" id="KW-1185">Reference proteome</keyword>
<evidence type="ECO:0000256" key="3">
    <source>
        <dbReference type="ARBA" id="ARBA00022801"/>
    </source>
</evidence>
<dbReference type="PANTHER" id="PTHR35901">
    <property type="entry name" value="RIBONUCLEASE VAPC3"/>
    <property type="match status" value="1"/>
</dbReference>
<evidence type="ECO:0000259" key="5">
    <source>
        <dbReference type="Pfam" id="PF01850"/>
    </source>
</evidence>
<accession>I0V444</accession>
<proteinExistence type="predicted"/>
<dbReference type="CDD" id="cd09873">
    <property type="entry name" value="PIN_Pae0151-like"/>
    <property type="match status" value="1"/>
</dbReference>
<dbReference type="InterPro" id="IPR051619">
    <property type="entry name" value="TypeII_TA_RNase_PINc/VapC"/>
</dbReference>